<name>S6B007_SULDS</name>
<protein>
    <submittedName>
        <fullName evidence="1">Putative TniB-like ATP-binding protein</fullName>
    </submittedName>
</protein>
<dbReference type="OrthoDB" id="14765at2"/>
<keyword evidence="1" id="KW-0547">Nucleotide-binding</keyword>
<dbReference type="STRING" id="1163617.SCD_n00233"/>
<dbReference type="AlphaFoldDB" id="S6B007"/>
<dbReference type="KEGG" id="sdr:SCD_n00233"/>
<dbReference type="InterPro" id="IPR027417">
    <property type="entry name" value="P-loop_NTPase"/>
</dbReference>
<dbReference type="SUPFAM" id="SSF52540">
    <property type="entry name" value="P-loop containing nucleoside triphosphate hydrolases"/>
    <property type="match status" value="1"/>
</dbReference>
<dbReference type="HOGENOM" id="CLU_067529_2_0_4"/>
<proteinExistence type="predicted"/>
<sequence length="299" mass="33813">MTPEERYPHLTDEAAVMADQDDGHRIAYISRDRFISHQQAESILDELEALYKVEDAVRPQGRLVVGRSLMGKSTLFDEFLRRHPADDNPDGDAAIIPIVSVQYPDTAKEGIYPEILASLNARIPANTKAPELRRATVELLRQVGMRVLLIDEIHNLLEGSANSQRKGLNSIKYLMNELHRPVITAGTIEALNAIRTDEQISSRLTPLPLVRFKDDDAFQELLQCFELMLPLRKPSYLGDPELSSVIYQHTFGIVGRVAEVLNKAAIYAIREGIECITAEMIEEHRWGVQDYKELKEQLS</sequence>
<keyword evidence="1" id="KW-0067">ATP-binding</keyword>
<dbReference type="Proteomes" id="UP000015559">
    <property type="component" value="Chromosome"/>
</dbReference>
<dbReference type="Gene3D" id="3.40.50.300">
    <property type="entry name" value="P-loop containing nucleotide triphosphate hydrolases"/>
    <property type="match status" value="1"/>
</dbReference>
<dbReference type="InterPro" id="IPR008868">
    <property type="entry name" value="TniB"/>
</dbReference>
<dbReference type="GO" id="GO:0005524">
    <property type="term" value="F:ATP binding"/>
    <property type="evidence" value="ECO:0007669"/>
    <property type="project" value="UniProtKB-KW"/>
</dbReference>
<evidence type="ECO:0000313" key="2">
    <source>
        <dbReference type="Proteomes" id="UP000015559"/>
    </source>
</evidence>
<gene>
    <name evidence="1" type="ORF">SCD_n00233</name>
</gene>
<evidence type="ECO:0000313" key="1">
    <source>
        <dbReference type="EMBL" id="BAN34082.1"/>
    </source>
</evidence>
<reference evidence="1 2" key="1">
    <citation type="journal article" date="2012" name="Appl. Environ. Microbiol.">
        <title>Draft genome sequence of a psychrotolerant sulfur-oxidizing bacterium, Sulfuricella denitrificans skB26, and proteomic insights into cold adaptation.</title>
        <authorList>
            <person name="Watanabe T."/>
            <person name="Kojima H."/>
            <person name="Fukui M."/>
        </authorList>
    </citation>
    <scope>NUCLEOTIDE SEQUENCE [LARGE SCALE GENOMIC DNA]</scope>
    <source>
        <strain evidence="2">skB26</strain>
    </source>
</reference>
<keyword evidence="2" id="KW-1185">Reference proteome</keyword>
<dbReference type="RefSeq" id="WP_009206972.1">
    <property type="nucleotide sequence ID" value="NC_022357.1"/>
</dbReference>
<dbReference type="eggNOG" id="COG2842">
    <property type="taxonomic scope" value="Bacteria"/>
</dbReference>
<organism evidence="1 2">
    <name type="scientific">Sulfuricella denitrificans (strain DSM 22764 / NBRC 105220 / skB26)</name>
    <dbReference type="NCBI Taxonomy" id="1163617"/>
    <lineage>
        <taxon>Bacteria</taxon>
        <taxon>Pseudomonadati</taxon>
        <taxon>Pseudomonadota</taxon>
        <taxon>Betaproteobacteria</taxon>
        <taxon>Nitrosomonadales</taxon>
        <taxon>Sulfuricellaceae</taxon>
        <taxon>Sulfuricella</taxon>
    </lineage>
</organism>
<dbReference type="Pfam" id="PF05621">
    <property type="entry name" value="TniB"/>
    <property type="match status" value="1"/>
</dbReference>
<dbReference type="EMBL" id="AP013066">
    <property type="protein sequence ID" value="BAN34082.1"/>
    <property type="molecule type" value="Genomic_DNA"/>
</dbReference>
<accession>S6B007</accession>